<comment type="caution">
    <text evidence="1">The sequence shown here is derived from an EMBL/GenBank/DDBJ whole genome shotgun (WGS) entry which is preliminary data.</text>
</comment>
<gene>
    <name evidence="1" type="ORF">SDC9_113729</name>
</gene>
<organism evidence="1">
    <name type="scientific">bioreactor metagenome</name>
    <dbReference type="NCBI Taxonomy" id="1076179"/>
    <lineage>
        <taxon>unclassified sequences</taxon>
        <taxon>metagenomes</taxon>
        <taxon>ecological metagenomes</taxon>
    </lineage>
</organism>
<dbReference type="EMBL" id="VSSQ01021314">
    <property type="protein sequence ID" value="MPM66817.1"/>
    <property type="molecule type" value="Genomic_DNA"/>
</dbReference>
<proteinExistence type="predicted"/>
<name>A0A645BNJ7_9ZZZZ</name>
<dbReference type="AlphaFoldDB" id="A0A645BNJ7"/>
<accession>A0A645BNJ7</accession>
<reference evidence="1" key="1">
    <citation type="submission" date="2019-08" db="EMBL/GenBank/DDBJ databases">
        <authorList>
            <person name="Kucharzyk K."/>
            <person name="Murdoch R.W."/>
            <person name="Higgins S."/>
            <person name="Loffler F."/>
        </authorList>
    </citation>
    <scope>NUCLEOTIDE SEQUENCE</scope>
</reference>
<evidence type="ECO:0000313" key="1">
    <source>
        <dbReference type="EMBL" id="MPM66817.1"/>
    </source>
</evidence>
<protein>
    <submittedName>
        <fullName evidence="1">Uncharacterized protein</fullName>
    </submittedName>
</protein>
<sequence>MVSATWRNISRASPAINKMGKKTETVVSVDAMTASPTARVPAAAALRGSMPAARQVKMLSKMTMELSTIMPTAMTSPASETIFKVSPEKYMAKKVAMTEIGMAVPMMPASFSWPKMAQSTSTARSPP</sequence>